<proteinExistence type="predicted"/>
<dbReference type="NCBIfam" id="TIGR02217">
    <property type="entry name" value="chp_TIGR02217"/>
    <property type="match status" value="1"/>
</dbReference>
<evidence type="ECO:0000259" key="1">
    <source>
        <dbReference type="Pfam" id="PF09343"/>
    </source>
</evidence>
<organism evidence="2">
    <name type="scientific">Candidatus Tisiphia endosymbiont of Sergentomyia squamirostris</name>
    <dbReference type="NCBI Taxonomy" id="3113639"/>
    <lineage>
        <taxon>Bacteria</taxon>
        <taxon>Pseudomonadati</taxon>
        <taxon>Pseudomonadota</taxon>
        <taxon>Alphaproteobacteria</taxon>
        <taxon>Rickettsiales</taxon>
        <taxon>Rickettsiaceae</taxon>
        <taxon>Rickettsieae</taxon>
        <taxon>Candidatus Tisiphia</taxon>
    </lineage>
</organism>
<accession>A0AAT9G8J6</accession>
<gene>
    <name evidence="2" type="ORF">DMENIID0002_07680</name>
</gene>
<feature type="domain" description="DUF2460" evidence="1">
    <location>
        <begin position="4"/>
        <end position="195"/>
    </location>
</feature>
<protein>
    <submittedName>
        <fullName evidence="2">TIGR02217 family protein</fullName>
    </submittedName>
</protein>
<dbReference type="EMBL" id="AP029170">
    <property type="protein sequence ID" value="BFD46122.1"/>
    <property type="molecule type" value="Genomic_DNA"/>
</dbReference>
<sequence>MNFHDIRMPKFIETFAVGRPEFATSCAMTLSGREVRNLDREYAKQKYLIKNCRLSSLEFEQFSSFFRARRGGNFAFRFRDNVDYQVSRQIIGKGDGELTQFQLVKLYEDPILPYARTISKPVFGSGEFYVNNINTEVQVDYNSGVVTLPKPLDKDQILTGNFIFDVAVRFASDSFEYFYSSDGSIELSPIELLEVI</sequence>
<dbReference type="Pfam" id="PF09343">
    <property type="entry name" value="DUF2460"/>
    <property type="match status" value="1"/>
</dbReference>
<name>A0AAT9G8J6_9RICK</name>
<dbReference type="AlphaFoldDB" id="A0AAT9G8J6"/>
<reference evidence="2" key="1">
    <citation type="submission" date="2024-01" db="EMBL/GenBank/DDBJ databases">
        <title>Sequencing the genomes of a sandfly, Sergentomyia squamirostris, and its two endosymbionts.</title>
        <authorList>
            <person name="Itokawa K."/>
            <person name="Sanjoba C."/>
        </authorList>
    </citation>
    <scope>NUCLEOTIDE SEQUENCE</scope>
    <source>
        <strain evidence="2">RiSSQ</strain>
    </source>
</reference>
<dbReference type="InterPro" id="IPR011740">
    <property type="entry name" value="DUF2460"/>
</dbReference>
<evidence type="ECO:0000313" key="2">
    <source>
        <dbReference type="EMBL" id="BFD46122.1"/>
    </source>
</evidence>